<dbReference type="InterPro" id="IPR011335">
    <property type="entry name" value="Restrct_endonuc-II-like"/>
</dbReference>
<comment type="caution">
    <text evidence="2">The sequence shown here is derived from an EMBL/GenBank/DDBJ whole genome shotgun (WGS) entry which is preliminary data.</text>
</comment>
<dbReference type="EMBL" id="QBMN01000025">
    <property type="protein sequence ID" value="PZO43664.1"/>
    <property type="molecule type" value="Genomic_DNA"/>
</dbReference>
<keyword evidence="2" id="KW-0255">Endonuclease</keyword>
<dbReference type="GO" id="GO:0004519">
    <property type="term" value="F:endonuclease activity"/>
    <property type="evidence" value="ECO:0007669"/>
    <property type="project" value="UniProtKB-KW"/>
</dbReference>
<name>A0A2W4WEY8_9CYAN</name>
<dbReference type="InterPro" id="IPR008538">
    <property type="entry name" value="Uma2"/>
</dbReference>
<protein>
    <submittedName>
        <fullName evidence="2">Uma2 family endonuclease</fullName>
    </submittedName>
</protein>
<dbReference type="PANTHER" id="PTHR34107">
    <property type="entry name" value="SLL0198 PROTEIN-RELATED"/>
    <property type="match status" value="1"/>
</dbReference>
<dbReference type="Proteomes" id="UP000249081">
    <property type="component" value="Unassembled WGS sequence"/>
</dbReference>
<dbReference type="SUPFAM" id="SSF52980">
    <property type="entry name" value="Restriction endonuclease-like"/>
    <property type="match status" value="1"/>
</dbReference>
<sequence>MTSLTLTLDPVVQLTREQFYELCKVNHDIRLERSSTGDLILMPPTGWESGKRNADLTTNLNLWNRQAQLGIVLDSSTGFSLPNGADRSPDVAWVEKARIETLAPDPANFLPLAPDFVIELRSATDKLATLQHKLAEYRDCGVRLGWLIDPQEKRVEIYRVDRPTEYLSQPEQLSGEEVLPGFILVMAEIWG</sequence>
<reference evidence="2 3" key="2">
    <citation type="submission" date="2018-06" db="EMBL/GenBank/DDBJ databases">
        <title>Metagenomic assembly of (sub)arctic Cyanobacteria and their associated microbiome from non-axenic cultures.</title>
        <authorList>
            <person name="Baurain D."/>
        </authorList>
    </citation>
    <scope>NUCLEOTIDE SEQUENCE [LARGE SCALE GENOMIC DNA]</scope>
    <source>
        <strain evidence="2">ULC041bin1</strain>
    </source>
</reference>
<dbReference type="InterPro" id="IPR012296">
    <property type="entry name" value="Nuclease_put_TT1808"/>
</dbReference>
<evidence type="ECO:0000313" key="2">
    <source>
        <dbReference type="EMBL" id="PZO43664.1"/>
    </source>
</evidence>
<dbReference type="CDD" id="cd06260">
    <property type="entry name" value="DUF820-like"/>
    <property type="match status" value="1"/>
</dbReference>
<dbReference type="PANTHER" id="PTHR34107:SF6">
    <property type="entry name" value="SLR0981 PROTEIN"/>
    <property type="match status" value="1"/>
</dbReference>
<accession>A0A2W4WEY8</accession>
<evidence type="ECO:0000259" key="1">
    <source>
        <dbReference type="Pfam" id="PF05685"/>
    </source>
</evidence>
<gene>
    <name evidence="2" type="ORF">DCF17_05550</name>
</gene>
<feature type="domain" description="Putative restriction endonuclease" evidence="1">
    <location>
        <begin position="17"/>
        <end position="186"/>
    </location>
</feature>
<dbReference type="Gene3D" id="3.90.1570.10">
    <property type="entry name" value="tt1808, chain A"/>
    <property type="match status" value="1"/>
</dbReference>
<keyword evidence="2" id="KW-0540">Nuclease</keyword>
<dbReference type="AlphaFoldDB" id="A0A2W4WEY8"/>
<organism evidence="2 3">
    <name type="scientific">Shackletoniella antarctica</name>
    <dbReference type="NCBI Taxonomy" id="268115"/>
    <lineage>
        <taxon>Bacteria</taxon>
        <taxon>Bacillati</taxon>
        <taxon>Cyanobacteriota</taxon>
        <taxon>Cyanophyceae</taxon>
        <taxon>Oculatellales</taxon>
        <taxon>Oculatellaceae</taxon>
        <taxon>Shackletoniella</taxon>
    </lineage>
</organism>
<keyword evidence="2" id="KW-0378">Hydrolase</keyword>
<reference evidence="3" key="1">
    <citation type="submission" date="2018-04" db="EMBL/GenBank/DDBJ databases">
        <authorList>
            <person name="Cornet L."/>
        </authorList>
    </citation>
    <scope>NUCLEOTIDE SEQUENCE [LARGE SCALE GENOMIC DNA]</scope>
</reference>
<proteinExistence type="predicted"/>
<evidence type="ECO:0000313" key="3">
    <source>
        <dbReference type="Proteomes" id="UP000249081"/>
    </source>
</evidence>
<dbReference type="Pfam" id="PF05685">
    <property type="entry name" value="Uma2"/>
    <property type="match status" value="1"/>
</dbReference>